<reference evidence="3 4" key="1">
    <citation type="submission" date="2015-11" db="EMBL/GenBank/DDBJ databases">
        <title>Exploring the genomic traits of fungus-feeding bacterial genus Collimonas.</title>
        <authorList>
            <person name="Song C."/>
            <person name="Schmidt R."/>
            <person name="de Jager V."/>
            <person name="Krzyzanowska D."/>
            <person name="Jongedijk E."/>
            <person name="Cankar K."/>
            <person name="Beekwilder J."/>
            <person name="van Veen A."/>
            <person name="de Boer W."/>
            <person name="van Veen J.A."/>
            <person name="Garbeva P."/>
        </authorList>
    </citation>
    <scope>NUCLEOTIDE SEQUENCE [LARGE SCALE GENOMIC DNA]</scope>
    <source>
        <strain evidence="3 4">Ter282</strain>
    </source>
</reference>
<dbReference type="PROSITE" id="PS00125">
    <property type="entry name" value="SER_THR_PHOSPHATASE"/>
    <property type="match status" value="1"/>
</dbReference>
<dbReference type="PANTHER" id="PTHR42850:SF2">
    <property type="entry name" value="BLL5683 PROTEIN"/>
    <property type="match status" value="1"/>
</dbReference>
<feature type="domain" description="Serine/threonine specific protein phosphatases" evidence="2">
    <location>
        <begin position="82"/>
        <end position="87"/>
    </location>
</feature>
<dbReference type="PIRSF" id="PIRSF000883">
    <property type="entry name" value="Pesterase_MJ0912"/>
    <property type="match status" value="1"/>
</dbReference>
<dbReference type="PANTHER" id="PTHR42850">
    <property type="entry name" value="METALLOPHOSPHOESTERASE"/>
    <property type="match status" value="1"/>
</dbReference>
<name>A0A127QHZ6_9BURK</name>
<dbReference type="SUPFAM" id="SSF56300">
    <property type="entry name" value="Metallo-dependent phosphatases"/>
    <property type="match status" value="1"/>
</dbReference>
<dbReference type="PATRIC" id="fig|279058.18.peg.1891"/>
<dbReference type="AlphaFoldDB" id="A0A127QHZ6"/>
<protein>
    <submittedName>
        <fullName evidence="3">Calcineurin-like phosphoesterase family protein</fullName>
    </submittedName>
</protein>
<evidence type="ECO:0000313" key="3">
    <source>
        <dbReference type="EMBL" id="AMP09690.1"/>
    </source>
</evidence>
<gene>
    <name evidence="3" type="ORF">CAter282_1922</name>
</gene>
<evidence type="ECO:0000259" key="2">
    <source>
        <dbReference type="PROSITE" id="PS00125"/>
    </source>
</evidence>
<dbReference type="InterPro" id="IPR050126">
    <property type="entry name" value="Ap4A_hydrolase"/>
</dbReference>
<dbReference type="Proteomes" id="UP000071778">
    <property type="component" value="Chromosome"/>
</dbReference>
<dbReference type="Pfam" id="PF12850">
    <property type="entry name" value="Metallophos_2"/>
    <property type="match status" value="1"/>
</dbReference>
<sequence length="267" mass="29089">MIELHPFLFGGAISVFPVMKETTMKLAILSDIHGNILALEAVLADIKRRGVDLIVNAGDILSGPLEPSATADLLMPLQLPTIRGNHERHLLDCAKRPGQPSDQFAYDNTTAAQRDWICGLPATLALNDDIFMCHGTPANDLAYFLEHVDQHGCRMASSTDIEARAEAIPHSLIICGHTHKPRACAISGGRLVVNPGSVGLQAYDDDQPCFHTIENGSPHARYAMCEQTSDGWSVDHLCVAYDHLQAARTALKNGRPDWARWLASGRV</sequence>
<dbReference type="GO" id="GO:0016791">
    <property type="term" value="F:phosphatase activity"/>
    <property type="evidence" value="ECO:0007669"/>
    <property type="project" value="TreeGrafter"/>
</dbReference>
<dbReference type="InterPro" id="IPR029052">
    <property type="entry name" value="Metallo-depent_PP-like"/>
</dbReference>
<dbReference type="Gene3D" id="3.60.21.10">
    <property type="match status" value="1"/>
</dbReference>
<dbReference type="InterPro" id="IPR024654">
    <property type="entry name" value="Calcineurin-like_PHP_lpxH"/>
</dbReference>
<dbReference type="GO" id="GO:0005737">
    <property type="term" value="C:cytoplasm"/>
    <property type="evidence" value="ECO:0007669"/>
    <property type="project" value="TreeGrafter"/>
</dbReference>
<comment type="similarity">
    <text evidence="1">Belongs to the metallophosphoesterase superfamily. YfcE family.</text>
</comment>
<evidence type="ECO:0000256" key="1">
    <source>
        <dbReference type="ARBA" id="ARBA00008950"/>
    </source>
</evidence>
<proteinExistence type="inferred from homology"/>
<dbReference type="InterPro" id="IPR011152">
    <property type="entry name" value="Pesterase_MJ0912"/>
</dbReference>
<dbReference type="InterPro" id="IPR006186">
    <property type="entry name" value="Ser/Thr-sp_prot-phosphatase"/>
</dbReference>
<accession>A0A127QHZ6</accession>
<evidence type="ECO:0000313" key="4">
    <source>
        <dbReference type="Proteomes" id="UP000071778"/>
    </source>
</evidence>
<dbReference type="EMBL" id="CP013235">
    <property type="protein sequence ID" value="AMP09690.1"/>
    <property type="molecule type" value="Genomic_DNA"/>
</dbReference>
<keyword evidence="4" id="KW-1185">Reference proteome</keyword>
<organism evidence="3 4">
    <name type="scientific">Collimonas arenae</name>
    <dbReference type="NCBI Taxonomy" id="279058"/>
    <lineage>
        <taxon>Bacteria</taxon>
        <taxon>Pseudomonadati</taxon>
        <taxon>Pseudomonadota</taxon>
        <taxon>Betaproteobacteria</taxon>
        <taxon>Burkholderiales</taxon>
        <taxon>Oxalobacteraceae</taxon>
        <taxon>Collimonas</taxon>
    </lineage>
</organism>